<dbReference type="Proteomes" id="UP000217935">
    <property type="component" value="Chromosome"/>
</dbReference>
<evidence type="ECO:0000256" key="1">
    <source>
        <dbReference type="SAM" id="MobiDB-lite"/>
    </source>
</evidence>
<sequence>MFSIRQTSPKSALRRLLQRFSRDEAGSVAIEALIVAPALIFTLMACYTFFSAFEAKARANKANYTISDYISRQTDTIDDTFMGGLADLYRFLNNDGDIDMRVSAVQFVIDQDENESFKLVWSYATGGYEKLTDITLVDIEERLPLMADGEEVIVVETQRGWVAPFNAILSEMDFEDIVTTKPRFASQVIYDDGTEVINDATHEDSDDSDVDTGGTSTGSNSSGWGSDRYGGGGYYWWW</sequence>
<organism evidence="3 4">
    <name type="scientific">Celeribacter ethanolicus</name>
    <dbReference type="NCBI Taxonomy" id="1758178"/>
    <lineage>
        <taxon>Bacteria</taxon>
        <taxon>Pseudomonadati</taxon>
        <taxon>Pseudomonadota</taxon>
        <taxon>Alphaproteobacteria</taxon>
        <taxon>Rhodobacterales</taxon>
        <taxon>Roseobacteraceae</taxon>
        <taxon>Celeribacter</taxon>
    </lineage>
</organism>
<feature type="transmembrane region" description="Helical" evidence="2">
    <location>
        <begin position="28"/>
        <end position="50"/>
    </location>
</feature>
<reference evidence="3 4" key="1">
    <citation type="submission" date="2017-06" db="EMBL/GenBank/DDBJ databases">
        <title>Celeribacter sp. TSPH2 complete genome sequence.</title>
        <authorList>
            <person name="Woo J.-H."/>
            <person name="Kim H.-S."/>
        </authorList>
    </citation>
    <scope>NUCLEOTIDE SEQUENCE [LARGE SCALE GENOMIC DNA]</scope>
    <source>
        <strain evidence="3 4">TSPH2</strain>
    </source>
</reference>
<name>A0A291GHT8_9RHOB</name>
<evidence type="ECO:0008006" key="5">
    <source>
        <dbReference type="Google" id="ProtNLM"/>
    </source>
</evidence>
<keyword evidence="4" id="KW-1185">Reference proteome</keyword>
<accession>A0A291GHT8</accession>
<keyword evidence="2" id="KW-0812">Transmembrane</keyword>
<keyword evidence="2" id="KW-0472">Membrane</keyword>
<evidence type="ECO:0000256" key="2">
    <source>
        <dbReference type="SAM" id="Phobius"/>
    </source>
</evidence>
<dbReference type="EMBL" id="CP022196">
    <property type="protein sequence ID" value="ATG49554.1"/>
    <property type="molecule type" value="Genomic_DNA"/>
</dbReference>
<dbReference type="RefSeq" id="WP_096807018.1">
    <property type="nucleotide sequence ID" value="NZ_CP022196.1"/>
</dbReference>
<dbReference type="STRING" id="1758178.GCA_001550095_00910"/>
<evidence type="ECO:0000313" key="3">
    <source>
        <dbReference type="EMBL" id="ATG49554.1"/>
    </source>
</evidence>
<feature type="region of interest" description="Disordered" evidence="1">
    <location>
        <begin position="199"/>
        <end position="223"/>
    </location>
</feature>
<dbReference type="KEGG" id="ceh:CEW89_19445"/>
<proteinExistence type="predicted"/>
<gene>
    <name evidence="3" type="ORF">CEW89_19445</name>
</gene>
<evidence type="ECO:0000313" key="4">
    <source>
        <dbReference type="Proteomes" id="UP000217935"/>
    </source>
</evidence>
<dbReference type="OrthoDB" id="7876207at2"/>
<protein>
    <recommendedName>
        <fullName evidence="5">Pilus assembly protein</fullName>
    </recommendedName>
</protein>
<dbReference type="AlphaFoldDB" id="A0A291GHT8"/>
<keyword evidence="2" id="KW-1133">Transmembrane helix</keyword>
<feature type="compositionally biased region" description="Low complexity" evidence="1">
    <location>
        <begin position="211"/>
        <end position="223"/>
    </location>
</feature>